<dbReference type="InterPro" id="IPR019775">
    <property type="entry name" value="WD40_repeat_CS"/>
</dbReference>
<feature type="repeat" description="WD" evidence="11">
    <location>
        <begin position="454"/>
        <end position="495"/>
    </location>
</feature>
<evidence type="ECO:0000256" key="12">
    <source>
        <dbReference type="SAM" id="MobiDB-lite"/>
    </source>
</evidence>
<evidence type="ECO:0000256" key="2">
    <source>
        <dbReference type="ARBA" id="ARBA00004496"/>
    </source>
</evidence>
<comment type="similarity">
    <text evidence="9">Belongs to the CFAP52 family.</text>
</comment>
<dbReference type="GO" id="GO:0005930">
    <property type="term" value="C:axoneme"/>
    <property type="evidence" value="ECO:0007669"/>
    <property type="project" value="UniProtKB-ARBA"/>
</dbReference>
<dbReference type="FunFam" id="2.130.10.10:FF:000207">
    <property type="entry name" value="Cilia- and flagella-associated protein 52"/>
    <property type="match status" value="1"/>
</dbReference>
<keyword evidence="6" id="KW-0282">Flagellum</keyword>
<dbReference type="PANTHER" id="PTHR13720">
    <property type="entry name" value="WD-40 REPEAT PROTEIN"/>
    <property type="match status" value="1"/>
</dbReference>
<gene>
    <name evidence="14" type="ORF">KP509_28G023200</name>
</gene>
<feature type="repeat" description="WD" evidence="11">
    <location>
        <begin position="410"/>
        <end position="443"/>
    </location>
</feature>
<sequence length="670" mass="73093">MSRPLPLGSVIGFNGTVPGGLELLQPCSTLLYALGTCVVLRHKGDNKSQEFLEGHGNRVSCLSLSQDGRYLATGQVNYMGFAADIIIWDVEARKLMHRMSLHKVKVEALSFSCDSNYLASVGGQDDGKLVVWNVKTGKAVCGSPVPVDYARSVKFFNTTEDKLVTAGGQKIVIWEFDVAMRLLRPQEANFGKLRRTTLSLVVDGNDEFVYAGTLTGDIMQVSLGPKVFRNHGPKVKIEMGILHCTSTPNGDLLAGGGDGTLALIKAESLKLVCFTKLEGAVTSIVSAMNSFRSGSFDFYAGTNVCNLYFVRYDAKRNSMERQIIHTSHYDKIYDIAFPSGYSEVFATCSHEDIRLWHLSQGHELLRIKVPHETCYCVAFMPDGKSIISGWSDGKIRAYGPETGKLLYTIIDAHVFGVTAVYGTSDSTRIISGGKEGQVRVWKIGPQSHWMVENMKEHKAQVNSIQVRKNDSECVSSSDDGSCVVWDLTRFTRNNSFFGSTFFKAVLYHPDESQLLTTGTDRKISYWDAFDCSPIRVIDGSLSAEMYSIDISPDGMAFVSGGADREVKLWNYDEGHCYFVGHGHSEPITKVKISPDQHHIVSVGEEGAIFIWDYKSPVSASTSPAANSSPASSSPVPATACTSPIPGLESPPASPIPHPPPTSPVNTVASC</sequence>
<keyword evidence="4 11" id="KW-0853">WD repeat</keyword>
<evidence type="ECO:0000256" key="10">
    <source>
        <dbReference type="ARBA" id="ARBA00029552"/>
    </source>
</evidence>
<keyword evidence="5" id="KW-0677">Repeat</keyword>
<evidence type="ECO:0000256" key="4">
    <source>
        <dbReference type="ARBA" id="ARBA00022574"/>
    </source>
</evidence>
<keyword evidence="3" id="KW-0963">Cytoplasm</keyword>
<dbReference type="PANTHER" id="PTHR13720:SF14">
    <property type="entry name" value="CILIA- AND FLAGELLA-ASSOCIATED PROTEIN 52"/>
    <property type="match status" value="1"/>
</dbReference>
<feature type="region of interest" description="Disordered" evidence="12">
    <location>
        <begin position="621"/>
        <end position="670"/>
    </location>
</feature>
<keyword evidence="7" id="KW-0969">Cilium</keyword>
<dbReference type="OrthoDB" id="1882360at2759"/>
<evidence type="ECO:0000256" key="7">
    <source>
        <dbReference type="ARBA" id="ARBA00023069"/>
    </source>
</evidence>
<dbReference type="SUPFAM" id="SSF50998">
    <property type="entry name" value="Quinoprotein alcohol dehydrogenase-like"/>
    <property type="match status" value="1"/>
</dbReference>
<dbReference type="AlphaFoldDB" id="A0A8T2RCJ4"/>
<evidence type="ECO:0000313" key="15">
    <source>
        <dbReference type="Proteomes" id="UP000825935"/>
    </source>
</evidence>
<organism evidence="14 15">
    <name type="scientific">Ceratopteris richardii</name>
    <name type="common">Triangle waterfern</name>
    <dbReference type="NCBI Taxonomy" id="49495"/>
    <lineage>
        <taxon>Eukaryota</taxon>
        <taxon>Viridiplantae</taxon>
        <taxon>Streptophyta</taxon>
        <taxon>Embryophyta</taxon>
        <taxon>Tracheophyta</taxon>
        <taxon>Polypodiopsida</taxon>
        <taxon>Polypodiidae</taxon>
        <taxon>Polypodiales</taxon>
        <taxon>Pteridineae</taxon>
        <taxon>Pteridaceae</taxon>
        <taxon>Parkerioideae</taxon>
        <taxon>Ceratopteris</taxon>
    </lineage>
</organism>
<protein>
    <recommendedName>
        <fullName evidence="10">Cilia- and flagella-associated protein 52</fullName>
    </recommendedName>
</protein>
<dbReference type="OMA" id="RIMVYNF"/>
<evidence type="ECO:0000256" key="9">
    <source>
        <dbReference type="ARBA" id="ARBA00029456"/>
    </source>
</evidence>
<evidence type="ECO:0000256" key="5">
    <source>
        <dbReference type="ARBA" id="ARBA00022737"/>
    </source>
</evidence>
<dbReference type="FunFam" id="2.130.10.10:FF:001320">
    <property type="entry name" value="Predicted protein"/>
    <property type="match status" value="1"/>
</dbReference>
<dbReference type="PROSITE" id="PS50082">
    <property type="entry name" value="WD_REPEATS_2"/>
    <property type="match status" value="4"/>
</dbReference>
<dbReference type="Proteomes" id="UP000825935">
    <property type="component" value="Chromosome 28"/>
</dbReference>
<comment type="subcellular location">
    <subcellularLocation>
        <location evidence="1">Cell projection</location>
        <location evidence="1">Cilium</location>
        <location evidence="1">Flagellum</location>
    </subcellularLocation>
    <subcellularLocation>
        <location evidence="2">Cytoplasm</location>
    </subcellularLocation>
</comment>
<proteinExistence type="inferred from homology"/>
<dbReference type="SMART" id="SM00320">
    <property type="entry name" value="WD40"/>
    <property type="match status" value="11"/>
</dbReference>
<feature type="domain" description="EML-like first beta-propeller" evidence="13">
    <location>
        <begin position="49"/>
        <end position="302"/>
    </location>
</feature>
<comment type="caution">
    <text evidence="14">The sequence shown here is derived from an EMBL/GenBank/DDBJ whole genome shotgun (WGS) entry which is preliminary data.</text>
</comment>
<dbReference type="InterPro" id="IPR015943">
    <property type="entry name" value="WD40/YVTN_repeat-like_dom_sf"/>
</dbReference>
<evidence type="ECO:0000256" key="1">
    <source>
        <dbReference type="ARBA" id="ARBA00004230"/>
    </source>
</evidence>
<feature type="compositionally biased region" description="Low complexity" evidence="12">
    <location>
        <begin position="621"/>
        <end position="643"/>
    </location>
</feature>
<keyword evidence="8" id="KW-0966">Cell projection</keyword>
<dbReference type="EMBL" id="CM035433">
    <property type="protein sequence ID" value="KAH7293378.1"/>
    <property type="molecule type" value="Genomic_DNA"/>
</dbReference>
<dbReference type="InterPro" id="IPR055439">
    <property type="entry name" value="Beta-prop_EML_1st"/>
</dbReference>
<evidence type="ECO:0000256" key="8">
    <source>
        <dbReference type="ARBA" id="ARBA00023273"/>
    </source>
</evidence>
<dbReference type="PROSITE" id="PS00678">
    <property type="entry name" value="WD_REPEATS_1"/>
    <property type="match status" value="1"/>
</dbReference>
<dbReference type="GO" id="GO:0031514">
    <property type="term" value="C:motile cilium"/>
    <property type="evidence" value="ECO:0007669"/>
    <property type="project" value="UniProtKB-SubCell"/>
</dbReference>
<evidence type="ECO:0000256" key="3">
    <source>
        <dbReference type="ARBA" id="ARBA00022490"/>
    </source>
</evidence>
<dbReference type="Pfam" id="PF00400">
    <property type="entry name" value="WD40"/>
    <property type="match status" value="5"/>
</dbReference>
<dbReference type="CDD" id="cd00200">
    <property type="entry name" value="WD40"/>
    <property type="match status" value="1"/>
</dbReference>
<keyword evidence="15" id="KW-1185">Reference proteome</keyword>
<evidence type="ECO:0000256" key="6">
    <source>
        <dbReference type="ARBA" id="ARBA00022846"/>
    </source>
</evidence>
<feature type="repeat" description="WD" evidence="11">
    <location>
        <begin position="580"/>
        <end position="621"/>
    </location>
</feature>
<evidence type="ECO:0000256" key="11">
    <source>
        <dbReference type="PROSITE-ProRule" id="PRU00221"/>
    </source>
</evidence>
<feature type="repeat" description="WD" evidence="11">
    <location>
        <begin position="545"/>
        <end position="579"/>
    </location>
</feature>
<dbReference type="PROSITE" id="PS50294">
    <property type="entry name" value="WD_REPEATS_REGION"/>
    <property type="match status" value="4"/>
</dbReference>
<dbReference type="InterPro" id="IPR050630">
    <property type="entry name" value="WD_repeat_EMAP"/>
</dbReference>
<dbReference type="InterPro" id="IPR001680">
    <property type="entry name" value="WD40_rpt"/>
</dbReference>
<name>A0A8T2RCJ4_CERRI</name>
<dbReference type="Gene3D" id="2.130.10.10">
    <property type="entry name" value="YVTN repeat-like/Quinoprotein amine dehydrogenase"/>
    <property type="match status" value="3"/>
</dbReference>
<reference evidence="14" key="1">
    <citation type="submission" date="2021-08" db="EMBL/GenBank/DDBJ databases">
        <title>WGS assembly of Ceratopteris richardii.</title>
        <authorList>
            <person name="Marchant D.B."/>
            <person name="Chen G."/>
            <person name="Jenkins J."/>
            <person name="Shu S."/>
            <person name="Leebens-Mack J."/>
            <person name="Grimwood J."/>
            <person name="Schmutz J."/>
            <person name="Soltis P."/>
            <person name="Soltis D."/>
            <person name="Chen Z.-H."/>
        </authorList>
    </citation>
    <scope>NUCLEOTIDE SEQUENCE</scope>
    <source>
        <strain evidence="14">Whitten #5841</strain>
        <tissue evidence="14">Leaf</tissue>
    </source>
</reference>
<feature type="compositionally biased region" description="Pro residues" evidence="12">
    <location>
        <begin position="651"/>
        <end position="662"/>
    </location>
</feature>
<evidence type="ECO:0000259" key="13">
    <source>
        <dbReference type="Pfam" id="PF23409"/>
    </source>
</evidence>
<dbReference type="Pfam" id="PF23409">
    <property type="entry name" value="Beta-prop_EML"/>
    <property type="match status" value="1"/>
</dbReference>
<accession>A0A8T2RCJ4</accession>
<dbReference type="InterPro" id="IPR036322">
    <property type="entry name" value="WD40_repeat_dom_sf"/>
</dbReference>
<dbReference type="SUPFAM" id="SSF50978">
    <property type="entry name" value="WD40 repeat-like"/>
    <property type="match status" value="1"/>
</dbReference>
<evidence type="ECO:0000313" key="14">
    <source>
        <dbReference type="EMBL" id="KAH7293378.1"/>
    </source>
</evidence>
<dbReference type="InterPro" id="IPR011047">
    <property type="entry name" value="Quinoprotein_ADH-like_sf"/>
</dbReference>